<proteinExistence type="predicted"/>
<keyword evidence="2" id="KW-1185">Reference proteome</keyword>
<dbReference type="EMBL" id="CM023482">
    <property type="protein sequence ID" value="KAH6938125.1"/>
    <property type="molecule type" value="Genomic_DNA"/>
</dbReference>
<accession>A0ACB7STW6</accession>
<protein>
    <submittedName>
        <fullName evidence="1">Uncharacterized protein</fullName>
    </submittedName>
</protein>
<dbReference type="Proteomes" id="UP000821845">
    <property type="component" value="Chromosome 2"/>
</dbReference>
<reference evidence="1" key="1">
    <citation type="submission" date="2020-05" db="EMBL/GenBank/DDBJ databases">
        <title>Large-scale comparative analyses of tick genomes elucidate their genetic diversity and vector capacities.</title>
        <authorList>
            <person name="Jia N."/>
            <person name="Wang J."/>
            <person name="Shi W."/>
            <person name="Du L."/>
            <person name="Sun Y."/>
            <person name="Zhan W."/>
            <person name="Jiang J."/>
            <person name="Wang Q."/>
            <person name="Zhang B."/>
            <person name="Ji P."/>
            <person name="Sakyi L.B."/>
            <person name="Cui X."/>
            <person name="Yuan T."/>
            <person name="Jiang B."/>
            <person name="Yang W."/>
            <person name="Lam T.T.-Y."/>
            <person name="Chang Q."/>
            <person name="Ding S."/>
            <person name="Wang X."/>
            <person name="Zhu J."/>
            <person name="Ruan X."/>
            <person name="Zhao L."/>
            <person name="Wei J."/>
            <person name="Que T."/>
            <person name="Du C."/>
            <person name="Cheng J."/>
            <person name="Dai P."/>
            <person name="Han X."/>
            <person name="Huang E."/>
            <person name="Gao Y."/>
            <person name="Liu J."/>
            <person name="Shao H."/>
            <person name="Ye R."/>
            <person name="Li L."/>
            <person name="Wei W."/>
            <person name="Wang X."/>
            <person name="Wang C."/>
            <person name="Yang T."/>
            <person name="Huo Q."/>
            <person name="Li W."/>
            <person name="Guo W."/>
            <person name="Chen H."/>
            <person name="Zhou L."/>
            <person name="Ni X."/>
            <person name="Tian J."/>
            <person name="Zhou Y."/>
            <person name="Sheng Y."/>
            <person name="Liu T."/>
            <person name="Pan Y."/>
            <person name="Xia L."/>
            <person name="Li J."/>
            <person name="Zhao F."/>
            <person name="Cao W."/>
        </authorList>
    </citation>
    <scope>NUCLEOTIDE SEQUENCE</scope>
    <source>
        <strain evidence="1">Hyas-2018</strain>
    </source>
</reference>
<sequence>MRAARNRTINEIGGGLATTGTSSIPTTTAMTSTMWPSTTMPTPPLLGHALRPPRPTVSLDARPVLIPILSSVICFPIVALAVICALRYRALRLRRKEHLRRLRGGGGGSCEDCSRSGRHCVSTERLWDIGVATCSTMTRLAQEATV</sequence>
<name>A0ACB7STW6_HYAAI</name>
<evidence type="ECO:0000313" key="1">
    <source>
        <dbReference type="EMBL" id="KAH6938125.1"/>
    </source>
</evidence>
<organism evidence="1 2">
    <name type="scientific">Hyalomma asiaticum</name>
    <name type="common">Tick</name>
    <dbReference type="NCBI Taxonomy" id="266040"/>
    <lineage>
        <taxon>Eukaryota</taxon>
        <taxon>Metazoa</taxon>
        <taxon>Ecdysozoa</taxon>
        <taxon>Arthropoda</taxon>
        <taxon>Chelicerata</taxon>
        <taxon>Arachnida</taxon>
        <taxon>Acari</taxon>
        <taxon>Parasitiformes</taxon>
        <taxon>Ixodida</taxon>
        <taxon>Ixodoidea</taxon>
        <taxon>Ixodidae</taxon>
        <taxon>Hyalomminae</taxon>
        <taxon>Hyalomma</taxon>
    </lineage>
</organism>
<comment type="caution">
    <text evidence="1">The sequence shown here is derived from an EMBL/GenBank/DDBJ whole genome shotgun (WGS) entry which is preliminary data.</text>
</comment>
<gene>
    <name evidence="1" type="ORF">HPB50_007111</name>
</gene>
<evidence type="ECO:0000313" key="2">
    <source>
        <dbReference type="Proteomes" id="UP000821845"/>
    </source>
</evidence>